<accession>A0A3Q1JIJ8</accession>
<dbReference type="OrthoDB" id="9422899at2759"/>
<dbReference type="AlphaFoldDB" id="A0A3Q1JIJ8"/>
<dbReference type="CDD" id="cd00096">
    <property type="entry name" value="Ig"/>
    <property type="match status" value="1"/>
</dbReference>
<evidence type="ECO:0000256" key="2">
    <source>
        <dbReference type="SAM" id="SignalP"/>
    </source>
</evidence>
<keyword evidence="1" id="KW-1133">Transmembrane helix</keyword>
<feature type="chain" id="PRO_5018619521" description="Ig-like domain-containing protein" evidence="2">
    <location>
        <begin position="19"/>
        <end position="197"/>
    </location>
</feature>
<organism evidence="4 5">
    <name type="scientific">Anabas testudineus</name>
    <name type="common">Climbing perch</name>
    <name type="synonym">Anthias testudineus</name>
    <dbReference type="NCBI Taxonomy" id="64144"/>
    <lineage>
        <taxon>Eukaryota</taxon>
        <taxon>Metazoa</taxon>
        <taxon>Chordata</taxon>
        <taxon>Craniata</taxon>
        <taxon>Vertebrata</taxon>
        <taxon>Euteleostomi</taxon>
        <taxon>Actinopterygii</taxon>
        <taxon>Neopterygii</taxon>
        <taxon>Teleostei</taxon>
        <taxon>Neoteleostei</taxon>
        <taxon>Acanthomorphata</taxon>
        <taxon>Anabantaria</taxon>
        <taxon>Anabantiformes</taxon>
        <taxon>Anabantoidei</taxon>
        <taxon>Anabantidae</taxon>
        <taxon>Anabas</taxon>
    </lineage>
</organism>
<keyword evidence="5" id="KW-1185">Reference proteome</keyword>
<dbReference type="Proteomes" id="UP000265040">
    <property type="component" value="Chromosome 7"/>
</dbReference>
<dbReference type="SUPFAM" id="SSF48726">
    <property type="entry name" value="Immunoglobulin"/>
    <property type="match status" value="1"/>
</dbReference>
<dbReference type="PROSITE" id="PS50835">
    <property type="entry name" value="IG_LIKE"/>
    <property type="match status" value="1"/>
</dbReference>
<feature type="signal peptide" evidence="2">
    <location>
        <begin position="1"/>
        <end position="18"/>
    </location>
</feature>
<reference evidence="4" key="3">
    <citation type="submission" date="2025-09" db="UniProtKB">
        <authorList>
            <consortium name="Ensembl"/>
        </authorList>
    </citation>
    <scope>IDENTIFICATION</scope>
</reference>
<dbReference type="InterPro" id="IPR013783">
    <property type="entry name" value="Ig-like_fold"/>
</dbReference>
<dbReference type="RefSeq" id="XP_033181938.1">
    <property type="nucleotide sequence ID" value="XM_033326047.1"/>
</dbReference>
<reference evidence="4" key="1">
    <citation type="submission" date="2021-04" db="EMBL/GenBank/DDBJ databases">
        <authorList>
            <consortium name="Wellcome Sanger Institute Data Sharing"/>
        </authorList>
    </citation>
    <scope>NUCLEOTIDE SEQUENCE [LARGE SCALE GENOMIC DNA]</scope>
</reference>
<dbReference type="RefSeq" id="XP_033181939.1">
    <property type="nucleotide sequence ID" value="XM_033326048.1"/>
</dbReference>
<dbReference type="OMA" id="FLSVTWY"/>
<name>A0A3Q1JIJ8_ANATE</name>
<dbReference type="InParanoid" id="A0A3Q1JIJ8"/>
<dbReference type="InterPro" id="IPR007110">
    <property type="entry name" value="Ig-like_dom"/>
</dbReference>
<evidence type="ECO:0000256" key="1">
    <source>
        <dbReference type="SAM" id="Phobius"/>
    </source>
</evidence>
<dbReference type="SMART" id="SM00409">
    <property type="entry name" value="IG"/>
    <property type="match status" value="1"/>
</dbReference>
<proteinExistence type="predicted"/>
<keyword evidence="1" id="KW-0472">Membrane</keyword>
<dbReference type="Gene3D" id="2.60.40.10">
    <property type="entry name" value="Immunoglobulins"/>
    <property type="match status" value="1"/>
</dbReference>
<evidence type="ECO:0000259" key="3">
    <source>
        <dbReference type="PROSITE" id="PS50835"/>
    </source>
</evidence>
<dbReference type="PANTHER" id="PTHR15193">
    <property type="entry name" value="CD83 ANTIGEN"/>
    <property type="match status" value="1"/>
</dbReference>
<feature type="domain" description="Ig-like" evidence="3">
    <location>
        <begin position="28"/>
        <end position="121"/>
    </location>
</feature>
<dbReference type="Pfam" id="PF07686">
    <property type="entry name" value="V-set"/>
    <property type="match status" value="1"/>
</dbReference>
<feature type="transmembrane region" description="Helical" evidence="1">
    <location>
        <begin position="156"/>
        <end position="181"/>
    </location>
</feature>
<sequence>MFQTILFIQLLLVHYTIQGKVRYEVDCNKNVSLTCPDVDFDNLNFLSVTWYKLEKQKKHGIVRKGKSDTSTQNYNFTRVATFGEKYSLFIPNVTPEDSGNYECAISANVGGQNLNLGVDLTVYDCVTQAETTSVITVFNTTESTLLCQNQAEDLPVLWGIIGYVAVGLTKILICLMSIWALHMRSSRQQRVSELEWS</sequence>
<evidence type="ECO:0000313" key="4">
    <source>
        <dbReference type="Ensembl" id="ENSATEP00000034927.1"/>
    </source>
</evidence>
<dbReference type="GeneID" id="117152872"/>
<keyword evidence="1" id="KW-0812">Transmembrane</keyword>
<dbReference type="GeneTree" id="ENSGT00990000203733"/>
<evidence type="ECO:0000313" key="5">
    <source>
        <dbReference type="Proteomes" id="UP000265040"/>
    </source>
</evidence>
<dbReference type="InterPro" id="IPR003599">
    <property type="entry name" value="Ig_sub"/>
</dbReference>
<dbReference type="PANTHER" id="PTHR15193:SF2">
    <property type="match status" value="1"/>
</dbReference>
<dbReference type="InterPro" id="IPR013106">
    <property type="entry name" value="Ig_V-set"/>
</dbReference>
<protein>
    <recommendedName>
        <fullName evidence="3">Ig-like domain-containing protein</fullName>
    </recommendedName>
</protein>
<reference evidence="4" key="2">
    <citation type="submission" date="2025-08" db="UniProtKB">
        <authorList>
            <consortium name="Ensembl"/>
        </authorList>
    </citation>
    <scope>IDENTIFICATION</scope>
</reference>
<dbReference type="Ensembl" id="ENSATET00000035434.3">
    <property type="protein sequence ID" value="ENSATEP00000034927.1"/>
    <property type="gene ID" value="ENSATEG00000024004.3"/>
</dbReference>
<dbReference type="InterPro" id="IPR036179">
    <property type="entry name" value="Ig-like_dom_sf"/>
</dbReference>
<keyword evidence="2" id="KW-0732">Signal</keyword>